<keyword evidence="2" id="KW-1185">Reference proteome</keyword>
<accession>A0ACB8BJT3</accession>
<name>A0ACB8BJT3_9AGAM</name>
<comment type="caution">
    <text evidence="1">The sequence shown here is derived from an EMBL/GenBank/DDBJ whole genome shotgun (WGS) entry which is preliminary data.</text>
</comment>
<proteinExistence type="predicted"/>
<dbReference type="Proteomes" id="UP000790709">
    <property type="component" value="Unassembled WGS sequence"/>
</dbReference>
<evidence type="ECO:0000313" key="2">
    <source>
        <dbReference type="Proteomes" id="UP000790709"/>
    </source>
</evidence>
<sequence length="513" mass="57510">MELYIAVIAFVLFILLTNLVQRQGNTDLPLPPGPTPLPILGNLLAIRRDAPWKTYKEWGATYGDLIYTRTLRQGAIVINSEKVARALLEHRSYNYSDRPRFATIELFGIAFRTVFLPYGDTWRLHRRLYHQAFSADAAVQYRPMQLRKGRQLLLDLLGDPEGNDLEAHLQNHSASIIMSAVYDYDTQPRDDPLVAIVKGAMKMVIVASTPDKAAILDAYPILTRLPPWFPGASFRRHALNCRSYISDMVEKPFEHVKKNMAAGTAGPSMVSESLRKFEAEDDYGLYEQAIKNSSATAFSAASETTYSTLLVFILQMVLNPHVQERANVEIESIVGTDRLPDFGDRPSLPYVEAILRETLRFYPVSPLGIPHASVNSDTYEGYHIPKGTVIIANHWAMSRDESKYKNPCDFSPERFITTTGGLNDDTATFGFGWGRRICPGRFVADASLWSAIVSMLAVFKFTKAKDSQGRDLDFEPKWTAGAASRPVKFPCRITPRQAGMDSKKLAQLIDSSM</sequence>
<evidence type="ECO:0000313" key="1">
    <source>
        <dbReference type="EMBL" id="KAH7925854.1"/>
    </source>
</evidence>
<gene>
    <name evidence="1" type="ORF">BV22DRAFT_1159556</name>
</gene>
<reference evidence="1" key="1">
    <citation type="journal article" date="2021" name="New Phytol.">
        <title>Evolutionary innovations through gain and loss of genes in the ectomycorrhizal Boletales.</title>
        <authorList>
            <person name="Wu G."/>
            <person name="Miyauchi S."/>
            <person name="Morin E."/>
            <person name="Kuo A."/>
            <person name="Drula E."/>
            <person name="Varga T."/>
            <person name="Kohler A."/>
            <person name="Feng B."/>
            <person name="Cao Y."/>
            <person name="Lipzen A."/>
            <person name="Daum C."/>
            <person name="Hundley H."/>
            <person name="Pangilinan J."/>
            <person name="Johnson J."/>
            <person name="Barry K."/>
            <person name="LaButti K."/>
            <person name="Ng V."/>
            <person name="Ahrendt S."/>
            <person name="Min B."/>
            <person name="Choi I.G."/>
            <person name="Park H."/>
            <person name="Plett J.M."/>
            <person name="Magnuson J."/>
            <person name="Spatafora J.W."/>
            <person name="Nagy L.G."/>
            <person name="Henrissat B."/>
            <person name="Grigoriev I.V."/>
            <person name="Yang Z.L."/>
            <person name="Xu J."/>
            <person name="Martin F.M."/>
        </authorList>
    </citation>
    <scope>NUCLEOTIDE SEQUENCE</scope>
    <source>
        <strain evidence="1">KUC20120723A-06</strain>
    </source>
</reference>
<organism evidence="1 2">
    <name type="scientific">Leucogyrophana mollusca</name>
    <dbReference type="NCBI Taxonomy" id="85980"/>
    <lineage>
        <taxon>Eukaryota</taxon>
        <taxon>Fungi</taxon>
        <taxon>Dikarya</taxon>
        <taxon>Basidiomycota</taxon>
        <taxon>Agaricomycotina</taxon>
        <taxon>Agaricomycetes</taxon>
        <taxon>Agaricomycetidae</taxon>
        <taxon>Boletales</taxon>
        <taxon>Boletales incertae sedis</taxon>
        <taxon>Leucogyrophana</taxon>
    </lineage>
</organism>
<dbReference type="EMBL" id="MU266394">
    <property type="protein sequence ID" value="KAH7925854.1"/>
    <property type="molecule type" value="Genomic_DNA"/>
</dbReference>
<protein>
    <submittedName>
        <fullName evidence="1">Cytochrome P450</fullName>
    </submittedName>
</protein>